<dbReference type="PANTHER" id="PTHR11070:SF2">
    <property type="entry name" value="ATP-DEPENDENT DNA HELICASE SRS2"/>
    <property type="match status" value="1"/>
</dbReference>
<dbReference type="PROSITE" id="PS51198">
    <property type="entry name" value="UVRD_HELICASE_ATP_BIND"/>
    <property type="match status" value="1"/>
</dbReference>
<keyword evidence="12" id="KW-1185">Reference proteome</keyword>
<feature type="domain" description="UvrD-like helicase ATP-binding" evidence="10">
    <location>
        <begin position="4"/>
        <end position="338"/>
    </location>
</feature>
<organism evidence="11 12">
    <name type="scientific">Peptacetobacter hominis</name>
    <dbReference type="NCBI Taxonomy" id="2743610"/>
    <lineage>
        <taxon>Bacteria</taxon>
        <taxon>Bacillati</taxon>
        <taxon>Bacillota</taxon>
        <taxon>Clostridia</taxon>
        <taxon>Peptostreptococcales</taxon>
        <taxon>Peptostreptococcaceae</taxon>
        <taxon>Peptacetobacter</taxon>
    </lineage>
</organism>
<evidence type="ECO:0000256" key="3">
    <source>
        <dbReference type="ARBA" id="ARBA00022806"/>
    </source>
</evidence>
<proteinExistence type="predicted"/>
<dbReference type="OrthoDB" id="9765670at2"/>
<keyword evidence="5" id="KW-0413">Isomerase</keyword>
<dbReference type="Gene3D" id="3.40.50.300">
    <property type="entry name" value="P-loop containing nucleotide triphosphate hydrolases"/>
    <property type="match status" value="4"/>
</dbReference>
<evidence type="ECO:0000256" key="2">
    <source>
        <dbReference type="ARBA" id="ARBA00022801"/>
    </source>
</evidence>
<evidence type="ECO:0000313" key="11">
    <source>
        <dbReference type="EMBL" id="TQQ84084.1"/>
    </source>
</evidence>
<dbReference type="PANTHER" id="PTHR11070">
    <property type="entry name" value="UVRD / RECB / PCRA DNA HELICASE FAMILY MEMBER"/>
    <property type="match status" value="1"/>
</dbReference>
<gene>
    <name evidence="11" type="ORF">EXD82_08240</name>
</gene>
<evidence type="ECO:0000256" key="5">
    <source>
        <dbReference type="ARBA" id="ARBA00023235"/>
    </source>
</evidence>
<dbReference type="Pfam" id="PF00580">
    <property type="entry name" value="UvrD-helicase"/>
    <property type="match status" value="1"/>
</dbReference>
<comment type="catalytic activity">
    <reaction evidence="8">
        <text>ATP + H2O = ADP + phosphate + H(+)</text>
        <dbReference type="Rhea" id="RHEA:13065"/>
        <dbReference type="ChEBI" id="CHEBI:15377"/>
        <dbReference type="ChEBI" id="CHEBI:15378"/>
        <dbReference type="ChEBI" id="CHEBI:30616"/>
        <dbReference type="ChEBI" id="CHEBI:43474"/>
        <dbReference type="ChEBI" id="CHEBI:456216"/>
        <dbReference type="EC" id="5.6.2.4"/>
    </reaction>
</comment>
<keyword evidence="4 9" id="KW-0067">ATP-binding</keyword>
<evidence type="ECO:0000256" key="4">
    <source>
        <dbReference type="ARBA" id="ARBA00022840"/>
    </source>
</evidence>
<evidence type="ECO:0000256" key="1">
    <source>
        <dbReference type="ARBA" id="ARBA00022741"/>
    </source>
</evidence>
<dbReference type="GO" id="GO:0000725">
    <property type="term" value="P:recombinational repair"/>
    <property type="evidence" value="ECO:0007669"/>
    <property type="project" value="TreeGrafter"/>
</dbReference>
<keyword evidence="3 9" id="KW-0347">Helicase</keyword>
<dbReference type="GO" id="GO:0003677">
    <property type="term" value="F:DNA binding"/>
    <property type="evidence" value="ECO:0007669"/>
    <property type="project" value="InterPro"/>
</dbReference>
<evidence type="ECO:0000256" key="9">
    <source>
        <dbReference type="PROSITE-ProRule" id="PRU00560"/>
    </source>
</evidence>
<keyword evidence="2 9" id="KW-0378">Hydrolase</keyword>
<dbReference type="InterPro" id="IPR000212">
    <property type="entry name" value="DNA_helicase_UvrD/REP"/>
</dbReference>
<evidence type="ECO:0000313" key="12">
    <source>
        <dbReference type="Proteomes" id="UP000317863"/>
    </source>
</evidence>
<dbReference type="SUPFAM" id="SSF52540">
    <property type="entry name" value="P-loop containing nucleoside triphosphate hydrolases"/>
    <property type="match status" value="2"/>
</dbReference>
<dbReference type="GO" id="GO:0043138">
    <property type="term" value="F:3'-5' DNA helicase activity"/>
    <property type="evidence" value="ECO:0007669"/>
    <property type="project" value="UniProtKB-EC"/>
</dbReference>
<feature type="binding site" evidence="9">
    <location>
        <begin position="25"/>
        <end position="32"/>
    </location>
    <ligand>
        <name>ATP</name>
        <dbReference type="ChEBI" id="CHEBI:30616"/>
    </ligand>
</feature>
<dbReference type="InterPro" id="IPR014017">
    <property type="entry name" value="DNA_helicase_UvrD-like_C"/>
</dbReference>
<dbReference type="GO" id="GO:0005524">
    <property type="term" value="F:ATP binding"/>
    <property type="evidence" value="ECO:0007669"/>
    <property type="project" value="UniProtKB-UniRule"/>
</dbReference>
<dbReference type="InterPro" id="IPR014016">
    <property type="entry name" value="UvrD-like_ATP-bd"/>
</dbReference>
<dbReference type="GO" id="GO:0033202">
    <property type="term" value="C:DNA helicase complex"/>
    <property type="evidence" value="ECO:0007669"/>
    <property type="project" value="TreeGrafter"/>
</dbReference>
<dbReference type="RefSeq" id="WP_142536439.1">
    <property type="nucleotide sequence ID" value="NZ_SGJB01000016.1"/>
</dbReference>
<name>A0A544QTR4_9FIRM</name>
<comment type="catalytic activity">
    <reaction evidence="6">
        <text>Couples ATP hydrolysis with the unwinding of duplex DNA by translocating in the 3'-5' direction.</text>
        <dbReference type="EC" id="5.6.2.4"/>
    </reaction>
</comment>
<reference evidence="11 12" key="1">
    <citation type="submission" date="2019-02" db="EMBL/GenBank/DDBJ databases">
        <title>Peptostreptococcaceae bacterium ZHW00191 nov., a new bacterium isolated from the human gut.</title>
        <authorList>
            <person name="Zhou H.-W."/>
            <person name="Chen X.-J."/>
        </authorList>
    </citation>
    <scope>NUCLEOTIDE SEQUENCE [LARGE SCALE GENOMIC DNA]</scope>
    <source>
        <strain evidence="11 12">ZHW00191</strain>
    </source>
</reference>
<dbReference type="EMBL" id="SGJB01000016">
    <property type="protein sequence ID" value="TQQ84084.1"/>
    <property type="molecule type" value="Genomic_DNA"/>
</dbReference>
<dbReference type="Pfam" id="PF13361">
    <property type="entry name" value="UvrD_C"/>
    <property type="match status" value="1"/>
</dbReference>
<dbReference type="InterPro" id="IPR027417">
    <property type="entry name" value="P-loop_NTPase"/>
</dbReference>
<dbReference type="Proteomes" id="UP000317863">
    <property type="component" value="Unassembled WGS sequence"/>
</dbReference>
<evidence type="ECO:0000256" key="8">
    <source>
        <dbReference type="ARBA" id="ARBA00048988"/>
    </source>
</evidence>
<comment type="caution">
    <text evidence="11">The sequence shown here is derived from an EMBL/GenBank/DDBJ whole genome shotgun (WGS) entry which is preliminary data.</text>
</comment>
<evidence type="ECO:0000256" key="7">
    <source>
        <dbReference type="ARBA" id="ARBA00034808"/>
    </source>
</evidence>
<evidence type="ECO:0000256" key="6">
    <source>
        <dbReference type="ARBA" id="ARBA00034617"/>
    </source>
</evidence>
<keyword evidence="1 9" id="KW-0547">Nucleotide-binding</keyword>
<dbReference type="GO" id="GO:0005829">
    <property type="term" value="C:cytosol"/>
    <property type="evidence" value="ECO:0007669"/>
    <property type="project" value="TreeGrafter"/>
</dbReference>
<evidence type="ECO:0000259" key="10">
    <source>
        <dbReference type="PROSITE" id="PS51198"/>
    </source>
</evidence>
<dbReference type="EC" id="5.6.2.4" evidence="7"/>
<protein>
    <recommendedName>
        <fullName evidence="7">DNA 3'-5' helicase</fullName>
        <ecNumber evidence="7">5.6.2.4</ecNumber>
    </recommendedName>
</protein>
<dbReference type="AlphaFoldDB" id="A0A544QTR4"/>
<sequence>MDNIVYREDQVEIMKYRSGSMAVPAVPGAGKTFIVTRLVADLIENELKKGEKILILTYMNSAVNNFRGRIKKLISEKYEVSENESDDNCDEKRKKLRRMLNSYEVMTIHSLATRIIKENPEESMLDEDFRIADDVQRNMILERCIEKYLESEKGKRYFMRFIKQEKRDIENPDNMERKKESWKVGFRELISKSISRLKYNSITPDILYERTSEVGYKGIMIIVEPIYSMYSHELKSMGLLDFDDLLIKAYTIIKNNSEIREKLSKKYRYVFEDECQDSNELQGKIIKLISGEGGNLVRVGDINQSISGTFSESDPEFFRRFINEADVCHRMDMSNRSSKDIIELANYLVESVNERLPERICSDALENMKIRPVPEEMGYKENPKTERYSINTKWYTNRSFHDEIRETVRYIGNIQKKYPDKSIGVLVPYNKDLFLLAKELQKNNIEYENMGGGFENKKKLTTDIADIIDFIASIGRIEKKDLTEKLISIVENIFIEDEDEHIKNDFIENFRNIDPEKLIYEFDELDLDNIDYETSIYHKMKYGIRCIKEIMDFSENRIDRLILEIGDKIAKDNEDAALIEYIAFYIGYRVKENRNITYDDAAFLIRDEKNNIFRHIMEILSNMDGYEPTPGSVTICTYHKSKGLEWDCVFMLRNDSFIFPDNKGCSFQCEKYYLREDYKNPEALIASEIEKLTDGTKRTDFKNSIKEDIIREKIRLLYVAITRAKEMLIISGADFVNDNTKERYLKGMRGVRKQTKSWYFKELEKKIFAERNK</sequence>
<dbReference type="GO" id="GO:0016887">
    <property type="term" value="F:ATP hydrolysis activity"/>
    <property type="evidence" value="ECO:0007669"/>
    <property type="project" value="RHEA"/>
</dbReference>
<accession>A0A544QTR4</accession>